<dbReference type="GO" id="GO:0046486">
    <property type="term" value="P:glycerolipid metabolic process"/>
    <property type="evidence" value="ECO:0007669"/>
    <property type="project" value="UniProtKB-ARBA"/>
</dbReference>
<organism evidence="6 7">
    <name type="scientific">Aspergillus chevalieri</name>
    <name type="common">Eurotium chevalieri</name>
    <dbReference type="NCBI Taxonomy" id="182096"/>
    <lineage>
        <taxon>Eukaryota</taxon>
        <taxon>Fungi</taxon>
        <taxon>Dikarya</taxon>
        <taxon>Ascomycota</taxon>
        <taxon>Pezizomycotina</taxon>
        <taxon>Eurotiomycetes</taxon>
        <taxon>Eurotiomycetidae</taxon>
        <taxon>Eurotiales</taxon>
        <taxon>Aspergillaceae</taxon>
        <taxon>Aspergillus</taxon>
        <taxon>Aspergillus subgen. Aspergillus</taxon>
    </lineage>
</organism>
<dbReference type="InterPro" id="IPR002641">
    <property type="entry name" value="PNPLA_dom"/>
</dbReference>
<dbReference type="SUPFAM" id="SSF52151">
    <property type="entry name" value="FabD/lysophospholipase-like"/>
    <property type="match status" value="1"/>
</dbReference>
<dbReference type="PANTHER" id="PTHR24185">
    <property type="entry name" value="CALCIUM-INDEPENDENT PHOSPHOLIPASE A2-GAMMA"/>
    <property type="match status" value="1"/>
</dbReference>
<accession>A0A7R7ZPC6</accession>
<dbReference type="KEGG" id="ache:ACHE_50963A"/>
<dbReference type="RefSeq" id="XP_043138287.1">
    <property type="nucleotide sequence ID" value="XM_043280737.1"/>
</dbReference>
<feature type="domain" description="PNPLA" evidence="5">
    <location>
        <begin position="247"/>
        <end position="458"/>
    </location>
</feature>
<proteinExistence type="predicted"/>
<dbReference type="CDD" id="cd07216">
    <property type="entry name" value="Pat17_PNPLA8_PNPLA9_like3"/>
    <property type="match status" value="1"/>
</dbReference>
<dbReference type="AlphaFoldDB" id="A0A7R7ZPC6"/>
<keyword evidence="3 4" id="KW-0443">Lipid metabolism</keyword>
<dbReference type="GO" id="GO:0047499">
    <property type="term" value="F:calcium-independent phospholipase A2 activity"/>
    <property type="evidence" value="ECO:0007669"/>
    <property type="project" value="TreeGrafter"/>
</dbReference>
<gene>
    <name evidence="6" type="ORF">ACHE_50963A</name>
</gene>
<reference evidence="6" key="1">
    <citation type="submission" date="2021-01" db="EMBL/GenBank/DDBJ databases">
        <authorList>
            <consortium name="Aspergillus chevalieri M1 genome sequencing consortium"/>
            <person name="Kazuki M."/>
            <person name="Futagami T."/>
        </authorList>
    </citation>
    <scope>NUCLEOTIDE SEQUENCE</scope>
    <source>
        <strain evidence="6">M1</strain>
    </source>
</reference>
<protein>
    <recommendedName>
        <fullName evidence="5">PNPLA domain-containing protein</fullName>
    </recommendedName>
</protein>
<dbReference type="InterPro" id="IPR016035">
    <property type="entry name" value="Acyl_Trfase/lysoPLipase"/>
</dbReference>
<dbReference type="Pfam" id="PF01734">
    <property type="entry name" value="Patatin"/>
    <property type="match status" value="1"/>
</dbReference>
<keyword evidence="2 4" id="KW-0442">Lipid degradation</keyword>
<dbReference type="PANTHER" id="PTHR24185:SF1">
    <property type="entry name" value="CALCIUM-INDEPENDENT PHOSPHOLIPASE A2-GAMMA"/>
    <property type="match status" value="1"/>
</dbReference>
<evidence type="ECO:0000259" key="5">
    <source>
        <dbReference type="PROSITE" id="PS51635"/>
    </source>
</evidence>
<feature type="short sequence motif" description="DGA/G" evidence="4">
    <location>
        <begin position="445"/>
        <end position="447"/>
    </location>
</feature>
<keyword evidence="1 4" id="KW-0378">Hydrolase</keyword>
<dbReference type="PROSITE" id="PS51635">
    <property type="entry name" value="PNPLA"/>
    <property type="match status" value="1"/>
</dbReference>
<evidence type="ECO:0000256" key="2">
    <source>
        <dbReference type="ARBA" id="ARBA00022963"/>
    </source>
</evidence>
<evidence type="ECO:0000313" key="7">
    <source>
        <dbReference type="Proteomes" id="UP000637239"/>
    </source>
</evidence>
<feature type="short sequence motif" description="GXGXXG" evidence="4">
    <location>
        <begin position="251"/>
        <end position="256"/>
    </location>
</feature>
<dbReference type="Gene3D" id="3.40.1090.10">
    <property type="entry name" value="Cytosolic phospholipase A2 catalytic domain"/>
    <property type="match status" value="1"/>
</dbReference>
<dbReference type="GO" id="GO:0019369">
    <property type="term" value="P:arachidonate metabolic process"/>
    <property type="evidence" value="ECO:0007669"/>
    <property type="project" value="TreeGrafter"/>
</dbReference>
<feature type="active site" description="Proton acceptor" evidence="4">
    <location>
        <position position="445"/>
    </location>
</feature>
<evidence type="ECO:0000256" key="3">
    <source>
        <dbReference type="ARBA" id="ARBA00023098"/>
    </source>
</evidence>
<name>A0A7R7ZPC6_ASPCH</name>
<dbReference type="Proteomes" id="UP000637239">
    <property type="component" value="Chromosome 5"/>
</dbReference>
<evidence type="ECO:0000313" key="6">
    <source>
        <dbReference type="EMBL" id="BCR89765.1"/>
    </source>
</evidence>
<dbReference type="EMBL" id="AP024420">
    <property type="protein sequence ID" value="BCR89765.1"/>
    <property type="molecule type" value="Genomic_DNA"/>
</dbReference>
<keyword evidence="7" id="KW-1185">Reference proteome</keyword>
<dbReference type="GO" id="GO:0016020">
    <property type="term" value="C:membrane"/>
    <property type="evidence" value="ECO:0007669"/>
    <property type="project" value="TreeGrafter"/>
</dbReference>
<sequence>MAAQGKINPEELRALKPFPFPSTTLEKKSYKLESDGNVLEVTPECDEGVEVAAEEDNLKCVMWFNTGPMSLETIQRIDSVQLFTESHDANSVLTTADNRTWFDLAILEHKDDQRARVKQDVELVWTSHRNRSQTTEFGWDKGTVFDKNHPFLRLLEDGNCLAVRVCAGDQNAHNVVKNAILKLDIGDKTEREAVTYNETPRETKIMVEVFKECNSAAPSGNYMPWVSLGAFRADYYDDGHTHPLRVLAMDGGGVRGLSSLFILQKIFNKLEERLGERKKPCEIFDMIGGTSTGGLIAIMLGRLQMDVKDCIKKYQELMGIVFKKREGTLGSITDWFTKKASLLWSGQVYDDKPLETEIKKLVRSQLGDENAELLDGKGNPGCKTFVVATRRDALNNRGPVFLRSYKHPHDSRGLSNVKIWQAARATSAAPTYFSSMKVGDYELVDGGLSANNPLGWLWTEVLSIYGMGRRANCFLSIGTGIGSNQALTDPRKAPGQAISAITAAATNSEIAHLLFRTLIDAFAPNSGKPKYWRLNVNKPINKVTDGQEPEDYEKVVELDDSGAAKVLEDGAEKYIEEINADIQKCVDAILDKH</sequence>
<evidence type="ECO:0000256" key="1">
    <source>
        <dbReference type="ARBA" id="ARBA00022801"/>
    </source>
</evidence>
<feature type="short sequence motif" description="GXSXG" evidence="4">
    <location>
        <begin position="289"/>
        <end position="293"/>
    </location>
</feature>
<dbReference type="GO" id="GO:0016042">
    <property type="term" value="P:lipid catabolic process"/>
    <property type="evidence" value="ECO:0007669"/>
    <property type="project" value="UniProtKB-UniRule"/>
</dbReference>
<feature type="active site" description="Nucleophile" evidence="4">
    <location>
        <position position="291"/>
    </location>
</feature>
<dbReference type="GeneID" id="66984123"/>
<reference evidence="6" key="2">
    <citation type="submission" date="2021-02" db="EMBL/GenBank/DDBJ databases">
        <title>Aspergillus chevalieri M1 genome sequence.</title>
        <authorList>
            <person name="Kadooka C."/>
            <person name="Mori K."/>
            <person name="Futagami T."/>
        </authorList>
    </citation>
    <scope>NUCLEOTIDE SEQUENCE</scope>
    <source>
        <strain evidence="6">M1</strain>
    </source>
</reference>
<evidence type="ECO:0000256" key="4">
    <source>
        <dbReference type="PROSITE-ProRule" id="PRU01161"/>
    </source>
</evidence>